<protein>
    <submittedName>
        <fullName evidence="1">Uncharacterized protein</fullName>
    </submittedName>
</protein>
<comment type="caution">
    <text evidence="1">The sequence shown here is derived from an EMBL/GenBank/DDBJ whole genome shotgun (WGS) entry which is preliminary data.</text>
</comment>
<dbReference type="SUPFAM" id="SSF52540">
    <property type="entry name" value="P-loop containing nucleoside triphosphate hydrolases"/>
    <property type="match status" value="1"/>
</dbReference>
<sequence>PISVTEAPKIKWLKSNAASAPVDVPKDGTAIGFNEYRGEKTEIRLTENDRRRHFYAIGQTGTGKTTILQEMAKQDAREGKGFCFIDPHGEAIEDILTCIPKERAEDVIVFDPSDIERPFGLNMMEFDESKPEQKTFVINEMIGIFDQLYDLKATGGPMFEQYMRNAMLLIMDDTASGSTLMEISKVLADEDFRAMKISKCKNPIVVDFWTKEAEKAGGEAALANMVPYITSKLTTFIANDMMRPIIAQQKSTINFRDIMDKKKILLVNLSKGKLER</sequence>
<organism evidence="1">
    <name type="scientific">marine sediment metagenome</name>
    <dbReference type="NCBI Taxonomy" id="412755"/>
    <lineage>
        <taxon>unclassified sequences</taxon>
        <taxon>metagenomes</taxon>
        <taxon>ecological metagenomes</taxon>
    </lineage>
</organism>
<proteinExistence type="predicted"/>
<accession>X1B5X2</accession>
<feature type="non-terminal residue" evidence="1">
    <location>
        <position position="276"/>
    </location>
</feature>
<dbReference type="Gene3D" id="3.40.50.300">
    <property type="entry name" value="P-loop containing nucleotide triphosphate hydrolases"/>
    <property type="match status" value="1"/>
</dbReference>
<name>X1B5X2_9ZZZZ</name>
<gene>
    <name evidence="1" type="ORF">S01H4_48142</name>
</gene>
<dbReference type="AlphaFoldDB" id="X1B5X2"/>
<dbReference type="InterPro" id="IPR027417">
    <property type="entry name" value="P-loop_NTPase"/>
</dbReference>
<dbReference type="EMBL" id="BART01027106">
    <property type="protein sequence ID" value="GAG90450.1"/>
    <property type="molecule type" value="Genomic_DNA"/>
</dbReference>
<feature type="non-terminal residue" evidence="1">
    <location>
        <position position="1"/>
    </location>
</feature>
<evidence type="ECO:0000313" key="1">
    <source>
        <dbReference type="EMBL" id="GAG90450.1"/>
    </source>
</evidence>
<reference evidence="1" key="1">
    <citation type="journal article" date="2014" name="Front. Microbiol.">
        <title>High frequency of phylogenetically diverse reductive dehalogenase-homologous genes in deep subseafloor sedimentary metagenomes.</title>
        <authorList>
            <person name="Kawai M."/>
            <person name="Futagami T."/>
            <person name="Toyoda A."/>
            <person name="Takaki Y."/>
            <person name="Nishi S."/>
            <person name="Hori S."/>
            <person name="Arai W."/>
            <person name="Tsubouchi T."/>
            <person name="Morono Y."/>
            <person name="Uchiyama I."/>
            <person name="Ito T."/>
            <person name="Fujiyama A."/>
            <person name="Inagaki F."/>
            <person name="Takami H."/>
        </authorList>
    </citation>
    <scope>NUCLEOTIDE SEQUENCE</scope>
    <source>
        <strain evidence="1">Expedition CK06-06</strain>
    </source>
</reference>